<reference evidence="3" key="1">
    <citation type="submission" date="2015-11" db="EMBL/GenBank/DDBJ databases">
        <authorList>
            <person name="Varghese N."/>
        </authorList>
    </citation>
    <scope>NUCLEOTIDE SEQUENCE [LARGE SCALE GENOMIC DNA]</scope>
</reference>
<protein>
    <submittedName>
        <fullName evidence="2">Polyisoprenoid-binding protein YceI</fullName>
    </submittedName>
</protein>
<organism evidence="2 3">
    <name type="scientific">Candidatus Thermokryptus mobilis</name>
    <dbReference type="NCBI Taxonomy" id="1643428"/>
    <lineage>
        <taxon>Bacteria</taxon>
        <taxon>Pseudomonadati</taxon>
        <taxon>Candidatus Kryptoniota</taxon>
        <taxon>Candidatus Thermokryptus</taxon>
    </lineage>
</organism>
<accession>A0A0S4MSW7</accession>
<feature type="domain" description="Lipid/polyisoprenoid-binding YceI-like" evidence="1">
    <location>
        <begin position="22"/>
        <end position="180"/>
    </location>
</feature>
<name>A0A0S4MSW7_9BACT</name>
<keyword evidence="3" id="KW-1185">Reference proteome</keyword>
<evidence type="ECO:0000313" key="2">
    <source>
        <dbReference type="EMBL" id="CUU00849.1"/>
    </source>
</evidence>
<dbReference type="OrthoDB" id="116832at2"/>
<dbReference type="SMART" id="SM00867">
    <property type="entry name" value="YceI"/>
    <property type="match status" value="1"/>
</dbReference>
<sequence>MKQFKGVLVLFLFVIGFSFGQVLSLEGDKSVSYIQYVIRHPLHTVKAINREPKFTIEFDTKQRKILKAEAVAEVMKFNSGNSNRDSHAMEAVEALKFPTISFKSTEIDFSSEDIVVRGFLTFHGQTRKIEMKGKARFDGNNLFVDGNFKVSLTEFGVKRPSLLFIPVDDTLKIYIFAKFILPE</sequence>
<dbReference type="Pfam" id="PF04264">
    <property type="entry name" value="YceI"/>
    <property type="match status" value="1"/>
</dbReference>
<evidence type="ECO:0000313" key="3">
    <source>
        <dbReference type="Proteomes" id="UP000320623"/>
    </source>
</evidence>
<dbReference type="SUPFAM" id="SSF101874">
    <property type="entry name" value="YceI-like"/>
    <property type="match status" value="1"/>
</dbReference>
<dbReference type="PANTHER" id="PTHR34406">
    <property type="entry name" value="PROTEIN YCEI"/>
    <property type="match status" value="1"/>
</dbReference>
<proteinExistence type="predicted"/>
<dbReference type="InterPro" id="IPR036761">
    <property type="entry name" value="TTHA0802/YceI-like_sf"/>
</dbReference>
<dbReference type="Gene3D" id="2.40.128.110">
    <property type="entry name" value="Lipid/polyisoprenoid-binding, YceI-like"/>
    <property type="match status" value="1"/>
</dbReference>
<dbReference type="InterPro" id="IPR007372">
    <property type="entry name" value="Lipid/polyisoprenoid-bd_YceI"/>
</dbReference>
<dbReference type="AlphaFoldDB" id="A0A0S4MSW7"/>
<gene>
    <name evidence="2" type="ORF">JGI1_00096</name>
</gene>
<dbReference type="EMBL" id="FAOO01000001">
    <property type="protein sequence ID" value="CUU00849.1"/>
    <property type="molecule type" value="Genomic_DNA"/>
</dbReference>
<dbReference type="Proteomes" id="UP000320623">
    <property type="component" value="Unassembled WGS sequence"/>
</dbReference>
<dbReference type="PANTHER" id="PTHR34406:SF1">
    <property type="entry name" value="PROTEIN YCEI"/>
    <property type="match status" value="1"/>
</dbReference>
<dbReference type="RefSeq" id="WP_140943908.1">
    <property type="nucleotide sequence ID" value="NZ_FAOO01000001.1"/>
</dbReference>
<evidence type="ECO:0000259" key="1">
    <source>
        <dbReference type="SMART" id="SM00867"/>
    </source>
</evidence>
<dbReference type="STRING" id="1643428.GCA_001442855_00090"/>